<dbReference type="InParanoid" id="H2ANJ9"/>
<proteinExistence type="predicted"/>
<feature type="region of interest" description="Disordered" evidence="1">
    <location>
        <begin position="328"/>
        <end position="350"/>
    </location>
</feature>
<dbReference type="RefSeq" id="XP_003955084.1">
    <property type="nucleotide sequence ID" value="XM_003955035.1"/>
</dbReference>
<dbReference type="Proteomes" id="UP000005220">
    <property type="component" value="Chromosome 1"/>
</dbReference>
<evidence type="ECO:0000313" key="2">
    <source>
        <dbReference type="EMBL" id="CCF55949.1"/>
    </source>
</evidence>
<dbReference type="GeneID" id="13886046"/>
<name>H2ANJ9_KAZAF</name>
<dbReference type="eggNOG" id="ENOG502SG23">
    <property type="taxonomic scope" value="Eukaryota"/>
</dbReference>
<evidence type="ECO:0000313" key="3">
    <source>
        <dbReference type="Proteomes" id="UP000005220"/>
    </source>
</evidence>
<dbReference type="KEGG" id="kaf:KAFR_0A05140"/>
<dbReference type="AlphaFoldDB" id="H2ANJ9"/>
<gene>
    <name evidence="2" type="primary">KAFR0A05140</name>
    <name evidence="2" type="ORF">KAFR_0A05140</name>
</gene>
<keyword evidence="3" id="KW-1185">Reference proteome</keyword>
<feature type="region of interest" description="Disordered" evidence="1">
    <location>
        <begin position="265"/>
        <end position="311"/>
    </location>
</feature>
<dbReference type="FunCoup" id="H2ANJ9">
    <property type="interactions" value="47"/>
</dbReference>
<feature type="compositionally biased region" description="Low complexity" evidence="1">
    <location>
        <begin position="276"/>
        <end position="290"/>
    </location>
</feature>
<dbReference type="OrthoDB" id="4063724at2759"/>
<feature type="compositionally biased region" description="Basic residues" evidence="1">
    <location>
        <begin position="339"/>
        <end position="350"/>
    </location>
</feature>
<accession>H2ANJ9</accession>
<evidence type="ECO:0000256" key="1">
    <source>
        <dbReference type="SAM" id="MobiDB-lite"/>
    </source>
</evidence>
<organism evidence="2 3">
    <name type="scientific">Kazachstania africana (strain ATCC 22294 / BCRC 22015 / CBS 2517 / CECT 1963 / NBRC 1671 / NRRL Y-8276)</name>
    <name type="common">Yeast</name>
    <name type="synonym">Kluyveromyces africanus</name>
    <dbReference type="NCBI Taxonomy" id="1071382"/>
    <lineage>
        <taxon>Eukaryota</taxon>
        <taxon>Fungi</taxon>
        <taxon>Dikarya</taxon>
        <taxon>Ascomycota</taxon>
        <taxon>Saccharomycotina</taxon>
        <taxon>Saccharomycetes</taxon>
        <taxon>Saccharomycetales</taxon>
        <taxon>Saccharomycetaceae</taxon>
        <taxon>Kazachstania</taxon>
    </lineage>
</organism>
<sequence>MHGDYKQDIAEILRNKSRLGNWAVCGSYFQTFIIEEGRGRNNEEVKILLCFMPSSFMYFEKVSPLICYITYESVKKQCLAQGFENTDLIFDEMCRQIKGRNTVDYKVRKNLEFKIDLSNVISVTFKFPLIKADTASHILAKSFTREILESNKILWHLKDDFINLVREKDRVIEFMKGTIKELGGETIVKKWAPVGSFNYSAITEFDVQSQTRKSFEETASSNRDDLEVTRNMLQLLQDYREVQLRVAKTKNVEITGLERLSTSELSSFEEDEGTYSSTEESAASTPTSSPFDEVSDSNGKRSLPPTEEMSLTEHTVDAIDVGSSINTNATASNLESPSKKRKFGKIKIDQ</sequence>
<dbReference type="HOGENOM" id="CLU_792418_0_0_1"/>
<reference evidence="2 3" key="1">
    <citation type="journal article" date="2011" name="Proc. Natl. Acad. Sci. U.S.A.">
        <title>Evolutionary erosion of yeast sex chromosomes by mating-type switching accidents.</title>
        <authorList>
            <person name="Gordon J.L."/>
            <person name="Armisen D."/>
            <person name="Proux-Wera E."/>
            <person name="Oheigeartaigh S.S."/>
            <person name="Byrne K.P."/>
            <person name="Wolfe K.H."/>
        </authorList>
    </citation>
    <scope>NUCLEOTIDE SEQUENCE [LARGE SCALE GENOMIC DNA]</scope>
    <source>
        <strain evidence="3">ATCC 22294 / BCRC 22015 / CBS 2517 / CECT 1963 / NBRC 1671 / NRRL Y-8276</strain>
    </source>
</reference>
<dbReference type="EMBL" id="HE650821">
    <property type="protein sequence ID" value="CCF55949.1"/>
    <property type="molecule type" value="Genomic_DNA"/>
</dbReference>
<protein>
    <submittedName>
        <fullName evidence="2">Uncharacterized protein</fullName>
    </submittedName>
</protein>